<dbReference type="Pfam" id="PF25681">
    <property type="entry name" value="Phage_TTP_17"/>
    <property type="match status" value="1"/>
</dbReference>
<evidence type="ECO:0000313" key="2">
    <source>
        <dbReference type="Proteomes" id="UP000199361"/>
    </source>
</evidence>
<reference evidence="1 2" key="1">
    <citation type="submission" date="2016-10" db="EMBL/GenBank/DDBJ databases">
        <authorList>
            <person name="de Groot N.N."/>
        </authorList>
    </citation>
    <scope>NUCLEOTIDE SEQUENCE [LARGE SCALE GENOMIC DNA]</scope>
    <source>
        <strain evidence="1 2">CGMCC 4.5598</strain>
    </source>
</reference>
<name>A0A1I0ERY2_9ACTN</name>
<dbReference type="Proteomes" id="UP000199361">
    <property type="component" value="Unassembled WGS sequence"/>
</dbReference>
<keyword evidence="2" id="KW-1185">Reference proteome</keyword>
<evidence type="ECO:0000313" key="1">
    <source>
        <dbReference type="EMBL" id="SET48217.1"/>
    </source>
</evidence>
<dbReference type="AlphaFoldDB" id="A0A1I0ERY2"/>
<dbReference type="STRING" id="568860.SAMN05421811_103178"/>
<gene>
    <name evidence="1" type="ORF">SAMN05421811_103178</name>
</gene>
<dbReference type="OrthoDB" id="4216991at2"/>
<accession>A0A1I0ERY2</accession>
<sequence length="194" mass="21096">MATIVRADDLALVGSNGGAWVAPLGTAQPTDPAETPSGLWLPIGAISDDGLTNGVDEDSESFTPWGLNSPFRTVTTSSVRTFSFTAWETNRPIVKSLQYKIAVAELVPDVDGVVTFAESGVSMPDRRAWIFDVYDGDVWERFFIPEGEITERSEVTYAQGEMAGYEWTISTYPDASGNLVYHAYLAPEVDEVSS</sequence>
<protein>
    <recommendedName>
        <fullName evidence="3">Phage tail protein</fullName>
    </recommendedName>
</protein>
<dbReference type="RefSeq" id="WP_091079354.1">
    <property type="nucleotide sequence ID" value="NZ_FOHX01000003.1"/>
</dbReference>
<proteinExistence type="predicted"/>
<dbReference type="InterPro" id="IPR058154">
    <property type="entry name" value="Bxb1_TTP-like"/>
</dbReference>
<evidence type="ECO:0008006" key="3">
    <source>
        <dbReference type="Google" id="ProtNLM"/>
    </source>
</evidence>
<dbReference type="EMBL" id="FOHX01000003">
    <property type="protein sequence ID" value="SET48217.1"/>
    <property type="molecule type" value="Genomic_DNA"/>
</dbReference>
<organism evidence="1 2">
    <name type="scientific">Nonomuraea wenchangensis</name>
    <dbReference type="NCBI Taxonomy" id="568860"/>
    <lineage>
        <taxon>Bacteria</taxon>
        <taxon>Bacillati</taxon>
        <taxon>Actinomycetota</taxon>
        <taxon>Actinomycetes</taxon>
        <taxon>Streptosporangiales</taxon>
        <taxon>Streptosporangiaceae</taxon>
        <taxon>Nonomuraea</taxon>
    </lineage>
</organism>